<name>A0A0S3RG57_PHAAN</name>
<dbReference type="Proteomes" id="UP000291084">
    <property type="component" value="Chromosome 2"/>
</dbReference>
<sequence length="90" mass="10443">SSVQKFILITIVLRSVVLRWLGLVPHMFYLTFTHSLTKQHLLFLSRTSESICHCVRVFLKISVARELILHHHRVSSLLSDSSFTRVSKQI</sequence>
<keyword evidence="2" id="KW-1185">Reference proteome</keyword>
<evidence type="ECO:0000313" key="2">
    <source>
        <dbReference type="Proteomes" id="UP000291084"/>
    </source>
</evidence>
<evidence type="ECO:0000313" key="1">
    <source>
        <dbReference type="EMBL" id="BAT79543.1"/>
    </source>
</evidence>
<dbReference type="EMBL" id="AP015035">
    <property type="protein sequence ID" value="BAT79543.1"/>
    <property type="molecule type" value="Genomic_DNA"/>
</dbReference>
<gene>
    <name evidence="1" type="primary">Vigan.02G244800</name>
    <name evidence="1" type="ORF">VIGAN_02244800</name>
</gene>
<dbReference type="AlphaFoldDB" id="A0A0S3RG57"/>
<reference evidence="1 2" key="1">
    <citation type="journal article" date="2015" name="Sci. Rep.">
        <title>The power of single molecule real-time sequencing technology in the de novo assembly of a eukaryotic genome.</title>
        <authorList>
            <person name="Sakai H."/>
            <person name="Naito K."/>
            <person name="Ogiso-Tanaka E."/>
            <person name="Takahashi Y."/>
            <person name="Iseki K."/>
            <person name="Muto C."/>
            <person name="Satou K."/>
            <person name="Teruya K."/>
            <person name="Shiroma A."/>
            <person name="Shimoji M."/>
            <person name="Hirano T."/>
            <person name="Itoh T."/>
            <person name="Kaga A."/>
            <person name="Tomooka N."/>
        </authorList>
    </citation>
    <scope>NUCLEOTIDE SEQUENCE [LARGE SCALE GENOMIC DNA]</scope>
    <source>
        <strain evidence="2">cv. Shumari</strain>
    </source>
</reference>
<organism evidence="1 2">
    <name type="scientific">Vigna angularis var. angularis</name>
    <dbReference type="NCBI Taxonomy" id="157739"/>
    <lineage>
        <taxon>Eukaryota</taxon>
        <taxon>Viridiplantae</taxon>
        <taxon>Streptophyta</taxon>
        <taxon>Embryophyta</taxon>
        <taxon>Tracheophyta</taxon>
        <taxon>Spermatophyta</taxon>
        <taxon>Magnoliopsida</taxon>
        <taxon>eudicotyledons</taxon>
        <taxon>Gunneridae</taxon>
        <taxon>Pentapetalae</taxon>
        <taxon>rosids</taxon>
        <taxon>fabids</taxon>
        <taxon>Fabales</taxon>
        <taxon>Fabaceae</taxon>
        <taxon>Papilionoideae</taxon>
        <taxon>50 kb inversion clade</taxon>
        <taxon>NPAAA clade</taxon>
        <taxon>indigoferoid/millettioid clade</taxon>
        <taxon>Phaseoleae</taxon>
        <taxon>Vigna</taxon>
    </lineage>
</organism>
<protein>
    <submittedName>
        <fullName evidence="1">Uncharacterized protein</fullName>
    </submittedName>
</protein>
<feature type="non-terminal residue" evidence="1">
    <location>
        <position position="1"/>
    </location>
</feature>
<accession>A0A0S3RG57</accession>
<proteinExistence type="predicted"/>